<evidence type="ECO:0000256" key="1">
    <source>
        <dbReference type="SAM" id="Coils"/>
    </source>
</evidence>
<evidence type="ECO:0000313" key="2">
    <source>
        <dbReference type="EMBL" id="MFC4852242.1"/>
    </source>
</evidence>
<keyword evidence="3" id="KW-1185">Reference proteome</keyword>
<organism evidence="2 3">
    <name type="scientific">Actinophytocola glycyrrhizae</name>
    <dbReference type="NCBI Taxonomy" id="2044873"/>
    <lineage>
        <taxon>Bacteria</taxon>
        <taxon>Bacillati</taxon>
        <taxon>Actinomycetota</taxon>
        <taxon>Actinomycetes</taxon>
        <taxon>Pseudonocardiales</taxon>
        <taxon>Pseudonocardiaceae</taxon>
    </lineage>
</organism>
<sequence>MVGRVWSWLLESAPVQDAVRREVAAAVELVMTDTEEAQSRQRKRHRDALGRTDRELTELRTKVAELTAANADLSSANTSLTGEVAELTEAAEREVVEREQFAQRLLREQESAAERQWHGATTDVFCCQSCWAFWFLSTAPDRTSCTVRGPFGRHDEACGVCVEPLVALPAAKSVVLRKGAEDRICRPAASDDDEPRSEIAVANAELAAVADGLGRLPKVPSRTAAWIATGLTGLPDLPAKVLGDIAGRTTMPVPIDGIVAGIRAFVEVGAPKKPSVTAPGS</sequence>
<feature type="coiled-coil region" evidence="1">
    <location>
        <begin position="49"/>
        <end position="76"/>
    </location>
</feature>
<reference evidence="3" key="1">
    <citation type="journal article" date="2019" name="Int. J. Syst. Evol. Microbiol.">
        <title>The Global Catalogue of Microorganisms (GCM) 10K type strain sequencing project: providing services to taxonomists for standard genome sequencing and annotation.</title>
        <authorList>
            <consortium name="The Broad Institute Genomics Platform"/>
            <consortium name="The Broad Institute Genome Sequencing Center for Infectious Disease"/>
            <person name="Wu L."/>
            <person name="Ma J."/>
        </authorList>
    </citation>
    <scope>NUCLEOTIDE SEQUENCE [LARGE SCALE GENOMIC DNA]</scope>
    <source>
        <strain evidence="3">ZS-22-S1</strain>
    </source>
</reference>
<protein>
    <submittedName>
        <fullName evidence="2">Uncharacterized protein</fullName>
    </submittedName>
</protein>
<evidence type="ECO:0000313" key="3">
    <source>
        <dbReference type="Proteomes" id="UP001595859"/>
    </source>
</evidence>
<proteinExistence type="predicted"/>
<name>A0ABV9RVF0_9PSEU</name>
<dbReference type="Proteomes" id="UP001595859">
    <property type="component" value="Unassembled WGS sequence"/>
</dbReference>
<dbReference type="RefSeq" id="WP_378053779.1">
    <property type="nucleotide sequence ID" value="NZ_JBHSIS010000002.1"/>
</dbReference>
<dbReference type="EMBL" id="JBHSIS010000002">
    <property type="protein sequence ID" value="MFC4852242.1"/>
    <property type="molecule type" value="Genomic_DNA"/>
</dbReference>
<keyword evidence="1" id="KW-0175">Coiled coil</keyword>
<accession>A0ABV9RVF0</accession>
<comment type="caution">
    <text evidence="2">The sequence shown here is derived from an EMBL/GenBank/DDBJ whole genome shotgun (WGS) entry which is preliminary data.</text>
</comment>
<gene>
    <name evidence="2" type="ORF">ACFPCV_01910</name>
</gene>